<organism evidence="13 14">
    <name type="scientific">Nostoc paludosum FACHB-159</name>
    <dbReference type="NCBI Taxonomy" id="2692908"/>
    <lineage>
        <taxon>Bacteria</taxon>
        <taxon>Bacillati</taxon>
        <taxon>Cyanobacteriota</taxon>
        <taxon>Cyanophyceae</taxon>
        <taxon>Nostocales</taxon>
        <taxon>Nostocaceae</taxon>
        <taxon>Nostoc</taxon>
    </lineage>
</organism>
<dbReference type="EC" id="5.6.2.4" evidence="9"/>
<dbReference type="InterPro" id="IPR013986">
    <property type="entry name" value="DExx_box_DNA_helicase_dom_sf"/>
</dbReference>
<keyword evidence="6" id="KW-0238">DNA-binding</keyword>
<keyword evidence="4 11" id="KW-0347">Helicase</keyword>
<evidence type="ECO:0000256" key="5">
    <source>
        <dbReference type="ARBA" id="ARBA00022840"/>
    </source>
</evidence>
<dbReference type="Pfam" id="PF13361">
    <property type="entry name" value="UvrD_C"/>
    <property type="match status" value="1"/>
</dbReference>
<dbReference type="PANTHER" id="PTHR11070:SF2">
    <property type="entry name" value="ATP-DEPENDENT DNA HELICASE SRS2"/>
    <property type="match status" value="1"/>
</dbReference>
<dbReference type="RefSeq" id="WP_190959496.1">
    <property type="nucleotide sequence ID" value="NZ_JACJTU010000064.1"/>
</dbReference>
<evidence type="ECO:0000256" key="10">
    <source>
        <dbReference type="ARBA" id="ARBA00048988"/>
    </source>
</evidence>
<comment type="catalytic activity">
    <reaction evidence="10">
        <text>ATP + H2O = ADP + phosphate + H(+)</text>
        <dbReference type="Rhea" id="RHEA:13065"/>
        <dbReference type="ChEBI" id="CHEBI:15377"/>
        <dbReference type="ChEBI" id="CHEBI:15378"/>
        <dbReference type="ChEBI" id="CHEBI:30616"/>
        <dbReference type="ChEBI" id="CHEBI:43474"/>
        <dbReference type="ChEBI" id="CHEBI:456216"/>
        <dbReference type="EC" id="5.6.2.4"/>
    </reaction>
</comment>
<dbReference type="InterPro" id="IPR000212">
    <property type="entry name" value="DNA_helicase_UvrD/REP"/>
</dbReference>
<dbReference type="Gene3D" id="3.40.50.300">
    <property type="entry name" value="P-loop containing nucleotide triphosphate hydrolases"/>
    <property type="match status" value="3"/>
</dbReference>
<dbReference type="InterPro" id="IPR014016">
    <property type="entry name" value="UvrD-like_ATP-bd"/>
</dbReference>
<dbReference type="EMBL" id="JACJTU010000064">
    <property type="protein sequence ID" value="MBD2738986.1"/>
    <property type="molecule type" value="Genomic_DNA"/>
</dbReference>
<feature type="domain" description="UvrD-like helicase ATP-binding" evidence="12">
    <location>
        <begin position="19"/>
        <end position="338"/>
    </location>
</feature>
<evidence type="ECO:0000256" key="9">
    <source>
        <dbReference type="ARBA" id="ARBA00034808"/>
    </source>
</evidence>
<dbReference type="Proteomes" id="UP000637383">
    <property type="component" value="Unassembled WGS sequence"/>
</dbReference>
<sequence>MIDLTTFHTCLAQPNARGYDLDNKQKEAVEYSQGSLWLLAGPGSGKSEVLVTRTLKLLCVDNVKPRSILLTTFTQKAARNLEDRLASYLAGLQKADSSLLSVDLADIRIGTLHSLCNDILQEYRYEEYQNVRLLDQVEQDLFVYRYASIANYQDLNFWTQFAHTVPDWRSKDYCPGKWKRAKAAVTLFNHIVEDNIDVDKMLLAGGNWATLADFYQQYTQELRNKYRCDFAHLQGCFLKFLTSAAGKRFLEGDGENQPPLLYILVDEYQDTNPIQERIYLALANQTSHSITVVGDDDQALYRFRGGNVSCMVNFDKACIVALGKSPKKIQLDRNYRSHTNIVNFFNKYITSFPEMIVPGVRAPEKNPVKAASSISGNYPAVSWLERKKAGDLPNAVAGLIKDHLIGDGIISDLSQCVLLLRSAKDSPKNAGPYIQAFQQHNIPVYNPRSKSFMESEEVQCLLAALVQVVDIKHTFKDCKDPKGEPLSWVKTIQEWFQTLYNVKQNLNYSTSELFDYLNRSNLELPKLCASNKESVFLNLNLLEIIYRILALEPFKTWKKDPVKNLRLSKVSRLFDGYHSFKLDGLRSNTDRTGIEPDFLNRFYTMFVSYLIDARIDDDEDEEVIVPQGYLPIMTIHQSKGLEFPFVFVAQLGQKKEAGAAQILERDLEPFRQDIYSRSTRTPDLLAIEDDIRLLYVAYSRAQYGLILVGTQDHIKNHVAAPSRNTTEFRRNTILI</sequence>
<keyword evidence="14" id="KW-1185">Reference proteome</keyword>
<comment type="similarity">
    <text evidence="1">Belongs to the helicase family. UvrD subfamily.</text>
</comment>
<keyword evidence="3 11" id="KW-0378">Hydrolase</keyword>
<dbReference type="InterPro" id="IPR027417">
    <property type="entry name" value="P-loop_NTPase"/>
</dbReference>
<protein>
    <recommendedName>
        <fullName evidence="9">DNA 3'-5' helicase</fullName>
        <ecNumber evidence="9">5.6.2.4</ecNumber>
    </recommendedName>
</protein>
<evidence type="ECO:0000313" key="13">
    <source>
        <dbReference type="EMBL" id="MBD2738986.1"/>
    </source>
</evidence>
<evidence type="ECO:0000256" key="4">
    <source>
        <dbReference type="ARBA" id="ARBA00022806"/>
    </source>
</evidence>
<dbReference type="Gene3D" id="1.10.10.160">
    <property type="match status" value="1"/>
</dbReference>
<evidence type="ECO:0000256" key="8">
    <source>
        <dbReference type="ARBA" id="ARBA00034617"/>
    </source>
</evidence>
<gene>
    <name evidence="13" type="ORF">H6H03_34840</name>
</gene>
<keyword evidence="5 11" id="KW-0067">ATP-binding</keyword>
<dbReference type="GO" id="GO:0004386">
    <property type="term" value="F:helicase activity"/>
    <property type="evidence" value="ECO:0007669"/>
    <property type="project" value="UniProtKB-KW"/>
</dbReference>
<reference evidence="13 14" key="1">
    <citation type="journal article" date="2020" name="ISME J.">
        <title>Comparative genomics reveals insights into cyanobacterial evolution and habitat adaptation.</title>
        <authorList>
            <person name="Chen M.Y."/>
            <person name="Teng W.K."/>
            <person name="Zhao L."/>
            <person name="Hu C.X."/>
            <person name="Zhou Y.K."/>
            <person name="Han B.P."/>
            <person name="Song L.R."/>
            <person name="Shu W.S."/>
        </authorList>
    </citation>
    <scope>NUCLEOTIDE SEQUENCE [LARGE SCALE GENOMIC DNA]</scope>
    <source>
        <strain evidence="13 14">FACHB-159</strain>
    </source>
</reference>
<comment type="catalytic activity">
    <reaction evidence="8">
        <text>Couples ATP hydrolysis with the unwinding of duplex DNA by translocating in the 3'-5' direction.</text>
        <dbReference type="EC" id="5.6.2.4"/>
    </reaction>
</comment>
<evidence type="ECO:0000256" key="6">
    <source>
        <dbReference type="ARBA" id="ARBA00023125"/>
    </source>
</evidence>
<dbReference type="Pfam" id="PF00580">
    <property type="entry name" value="UvrD-helicase"/>
    <property type="match status" value="1"/>
</dbReference>
<evidence type="ECO:0000256" key="3">
    <source>
        <dbReference type="ARBA" id="ARBA00022801"/>
    </source>
</evidence>
<dbReference type="SUPFAM" id="SSF52540">
    <property type="entry name" value="P-loop containing nucleoside triphosphate hydrolases"/>
    <property type="match status" value="1"/>
</dbReference>
<proteinExistence type="inferred from homology"/>
<comment type="caution">
    <text evidence="13">The sequence shown here is derived from an EMBL/GenBank/DDBJ whole genome shotgun (WGS) entry which is preliminary data.</text>
</comment>
<evidence type="ECO:0000256" key="7">
    <source>
        <dbReference type="ARBA" id="ARBA00023235"/>
    </source>
</evidence>
<evidence type="ECO:0000259" key="12">
    <source>
        <dbReference type="PROSITE" id="PS51198"/>
    </source>
</evidence>
<evidence type="ECO:0000313" key="14">
    <source>
        <dbReference type="Proteomes" id="UP000637383"/>
    </source>
</evidence>
<dbReference type="PANTHER" id="PTHR11070">
    <property type="entry name" value="UVRD / RECB / PCRA DNA HELICASE FAMILY MEMBER"/>
    <property type="match status" value="1"/>
</dbReference>
<evidence type="ECO:0000256" key="1">
    <source>
        <dbReference type="ARBA" id="ARBA00009922"/>
    </source>
</evidence>
<name>A0ABR8KJK0_9NOSO</name>
<dbReference type="InterPro" id="IPR014017">
    <property type="entry name" value="DNA_helicase_UvrD-like_C"/>
</dbReference>
<dbReference type="CDD" id="cd17932">
    <property type="entry name" value="DEXQc_UvrD"/>
    <property type="match status" value="1"/>
</dbReference>
<keyword evidence="7" id="KW-0413">Isomerase</keyword>
<evidence type="ECO:0000256" key="11">
    <source>
        <dbReference type="PROSITE-ProRule" id="PRU00560"/>
    </source>
</evidence>
<feature type="binding site" evidence="11">
    <location>
        <begin position="40"/>
        <end position="47"/>
    </location>
    <ligand>
        <name>ATP</name>
        <dbReference type="ChEBI" id="CHEBI:30616"/>
    </ligand>
</feature>
<accession>A0ABR8KJK0</accession>
<dbReference type="PROSITE" id="PS51198">
    <property type="entry name" value="UVRD_HELICASE_ATP_BIND"/>
    <property type="match status" value="1"/>
</dbReference>
<evidence type="ECO:0000256" key="2">
    <source>
        <dbReference type="ARBA" id="ARBA00022741"/>
    </source>
</evidence>
<keyword evidence="2 11" id="KW-0547">Nucleotide-binding</keyword>